<proteinExistence type="predicted"/>
<dbReference type="EMBL" id="VOEI01000006">
    <property type="protein sequence ID" value="TWR24643.1"/>
    <property type="molecule type" value="Genomic_DNA"/>
</dbReference>
<evidence type="ECO:0000313" key="2">
    <source>
        <dbReference type="Proteomes" id="UP000318010"/>
    </source>
</evidence>
<name>A0A563TZD0_9SPHI</name>
<dbReference type="OrthoDB" id="784948at2"/>
<comment type="caution">
    <text evidence="1">The sequence shown here is derived from an EMBL/GenBank/DDBJ whole genome shotgun (WGS) entry which is preliminary data.</text>
</comment>
<sequence length="593" mass="65008">MNLLASLVYNYRPTTRVDDNGSRSDNAQVSIAVYDALTGKPTNGNYCVVTYTITNEANFVTTLTAIVPGLEYVIYDGAIAQVNYGGNGQIISTSSKRFDIVSVTPGNPPTPNDEPLPSSLLITDVKVDKVESAQGANDAQITVYATSNYLPIAYKLDGVITSASPVFTNLSGGSHTITAVDASGGIANYTIYIRTNVNLLVSDPSVNLPGGNISRWSAAFNPIIFTYQRRDFDVTALELNTADNNTRVITNTDVSSVTDGDLIYIKTPACEGTYKVLARFDNQTLVIDIPFTFGDNTAADRSGFININRLRPYYKMLTRISFFDKLTGKASTITSTNRPDNKGITRADISNFLQSLLKAADSSDYAAINFRDDNLSASYQIAYAQHWDDGTDNGHTTDFISIEKPYYVLYSARQLGDKYGGNMAAYVPFTNAPNGIEKARWITDFAEPAYSNGYPFDLSFIYSEDLVGRDIYAEIIPLDINRDPLPGATNNYLMNDDGGWLLNSDGSRYLIAKQTLVKVPVPGQLGLNRLLVPGPFASNAYYFNVTLKYDNNETARTITKTQTVRIDDAVDDQSIYLRWIGLTGGNHKTVSQI</sequence>
<dbReference type="Proteomes" id="UP000318010">
    <property type="component" value="Unassembled WGS sequence"/>
</dbReference>
<protein>
    <submittedName>
        <fullName evidence="1">Uncharacterized protein</fullName>
    </submittedName>
</protein>
<dbReference type="RefSeq" id="WP_146272903.1">
    <property type="nucleotide sequence ID" value="NZ_VOEI01000006.1"/>
</dbReference>
<accession>A0A563TZD0</accession>
<dbReference type="AlphaFoldDB" id="A0A563TZD0"/>
<reference evidence="1 2" key="1">
    <citation type="submission" date="2019-07" db="EMBL/GenBank/DDBJ databases">
        <authorList>
            <person name="Kim J."/>
        </authorList>
    </citation>
    <scope>NUCLEOTIDE SEQUENCE [LARGE SCALE GENOMIC DNA]</scope>
    <source>
        <strain evidence="1 2">MJ1a</strain>
    </source>
</reference>
<keyword evidence="2" id="KW-1185">Reference proteome</keyword>
<organism evidence="1 2">
    <name type="scientific">Mucilaginibacter achroorhodeus</name>
    <dbReference type="NCBI Taxonomy" id="2599294"/>
    <lineage>
        <taxon>Bacteria</taxon>
        <taxon>Pseudomonadati</taxon>
        <taxon>Bacteroidota</taxon>
        <taxon>Sphingobacteriia</taxon>
        <taxon>Sphingobacteriales</taxon>
        <taxon>Sphingobacteriaceae</taxon>
        <taxon>Mucilaginibacter</taxon>
    </lineage>
</organism>
<gene>
    <name evidence="1" type="ORF">FPZ42_16260</name>
</gene>
<evidence type="ECO:0000313" key="1">
    <source>
        <dbReference type="EMBL" id="TWR24643.1"/>
    </source>
</evidence>